<sequence length="335" mass="37922">MGKLDSSLLLHSIVNDGMNLSSFHYSFARYFKIISNHMETLNESSMSFRQNPKTYHRFDNVDDALTLFNEMIEQHPKRSIVEFTKLLVALVRMRRYATVVSLYSQMELLRVSHNGYFFNILINCFCQLGGIDSGFSVLVKMLKLGVKPDVVTFSTLIKGLCQRSKISQAKCLLKEAHDLFFEMRKQGINPNVITYTTLIDTLYKKGVVSKAKDILGTMKKLGIEPNVAKALILEYKAPEKHHRLSFSASRLGSLSSTFLIENQNNFVAMRTLKNHLDKTKSLPFVKRIADFHLLLFLAMFHGLGSDVLTLAACVSTETTVPEGYQLLIESMANTS</sequence>
<dbReference type="InterPro" id="IPR002885">
    <property type="entry name" value="PPR_rpt"/>
</dbReference>
<protein>
    <recommendedName>
        <fullName evidence="6">Pentacotripeptide-repeat region of PRORP domain-containing protein</fullName>
    </recommendedName>
</protein>
<accession>A0A2P5WJC6</accession>
<dbReference type="Pfam" id="PF13812">
    <property type="entry name" value="PPR_3"/>
    <property type="match status" value="1"/>
</dbReference>
<dbReference type="PROSITE" id="PS51375">
    <property type="entry name" value="PPR"/>
    <property type="match status" value="3"/>
</dbReference>
<feature type="repeat" description="PPR" evidence="3">
    <location>
        <begin position="114"/>
        <end position="148"/>
    </location>
</feature>
<reference evidence="4 5" key="1">
    <citation type="submission" date="2015-01" db="EMBL/GenBank/DDBJ databases">
        <title>Genome of allotetraploid Gossypium barbadense reveals genomic plasticity and fiber elongation in cotton evolution.</title>
        <authorList>
            <person name="Chen X."/>
            <person name="Liu X."/>
            <person name="Zhao B."/>
            <person name="Zheng H."/>
            <person name="Hu Y."/>
            <person name="Lu G."/>
            <person name="Yang C."/>
            <person name="Chen J."/>
            <person name="Shan C."/>
            <person name="Zhang L."/>
            <person name="Zhou Y."/>
            <person name="Wang L."/>
            <person name="Guo W."/>
            <person name="Bai Y."/>
            <person name="Ruan J."/>
            <person name="Shangguan X."/>
            <person name="Mao Y."/>
            <person name="Jiang J."/>
            <person name="Zhu Y."/>
            <person name="Lei J."/>
            <person name="Kang H."/>
            <person name="Chen S."/>
            <person name="He X."/>
            <person name="Wang R."/>
            <person name="Wang Y."/>
            <person name="Chen J."/>
            <person name="Wang L."/>
            <person name="Yu S."/>
            <person name="Wang B."/>
            <person name="Wei J."/>
            <person name="Song S."/>
            <person name="Lu X."/>
            <person name="Gao Z."/>
            <person name="Gu W."/>
            <person name="Deng X."/>
            <person name="Ma D."/>
            <person name="Wang S."/>
            <person name="Liang W."/>
            <person name="Fang L."/>
            <person name="Cai C."/>
            <person name="Zhu X."/>
            <person name="Zhou B."/>
            <person name="Zhang Y."/>
            <person name="Chen Z."/>
            <person name="Xu S."/>
            <person name="Zhu R."/>
            <person name="Wang S."/>
            <person name="Zhang T."/>
            <person name="Zhao G."/>
        </authorList>
    </citation>
    <scope>NUCLEOTIDE SEQUENCE [LARGE SCALE GENOMIC DNA]</scope>
    <source>
        <strain evidence="5">cv. Xinhai21</strain>
        <tissue evidence="4">Leaf</tissue>
    </source>
</reference>
<dbReference type="OrthoDB" id="993663at2759"/>
<evidence type="ECO:0000313" key="5">
    <source>
        <dbReference type="Proteomes" id="UP000239757"/>
    </source>
</evidence>
<organism evidence="4 5">
    <name type="scientific">Gossypium barbadense</name>
    <name type="common">Sea Island cotton</name>
    <name type="synonym">Hibiscus barbadensis</name>
    <dbReference type="NCBI Taxonomy" id="3634"/>
    <lineage>
        <taxon>Eukaryota</taxon>
        <taxon>Viridiplantae</taxon>
        <taxon>Streptophyta</taxon>
        <taxon>Embryophyta</taxon>
        <taxon>Tracheophyta</taxon>
        <taxon>Spermatophyta</taxon>
        <taxon>Magnoliopsida</taxon>
        <taxon>eudicotyledons</taxon>
        <taxon>Gunneridae</taxon>
        <taxon>Pentapetalae</taxon>
        <taxon>rosids</taxon>
        <taxon>malvids</taxon>
        <taxon>Malvales</taxon>
        <taxon>Malvaceae</taxon>
        <taxon>Malvoideae</taxon>
        <taxon>Gossypium</taxon>
    </lineage>
</organism>
<keyword evidence="2" id="KW-0677">Repeat</keyword>
<dbReference type="Pfam" id="PF01535">
    <property type="entry name" value="PPR"/>
    <property type="match status" value="1"/>
</dbReference>
<evidence type="ECO:0000256" key="2">
    <source>
        <dbReference type="ARBA" id="ARBA00022737"/>
    </source>
</evidence>
<evidence type="ECO:0000256" key="1">
    <source>
        <dbReference type="ARBA" id="ARBA00007626"/>
    </source>
</evidence>
<name>A0A2P5WJC6_GOSBA</name>
<dbReference type="NCBIfam" id="TIGR00756">
    <property type="entry name" value="PPR"/>
    <property type="match status" value="2"/>
</dbReference>
<feature type="repeat" description="PPR" evidence="3">
    <location>
        <begin position="149"/>
        <end position="190"/>
    </location>
</feature>
<dbReference type="Gene3D" id="1.25.40.10">
    <property type="entry name" value="Tetratricopeptide repeat domain"/>
    <property type="match status" value="2"/>
</dbReference>
<dbReference type="InterPro" id="IPR011990">
    <property type="entry name" value="TPR-like_helical_dom_sf"/>
</dbReference>
<dbReference type="AlphaFoldDB" id="A0A2P5WJC6"/>
<dbReference type="EMBL" id="KZ667394">
    <property type="protein sequence ID" value="PPR91200.1"/>
    <property type="molecule type" value="Genomic_DNA"/>
</dbReference>
<evidence type="ECO:0000313" key="4">
    <source>
        <dbReference type="EMBL" id="PPR91200.1"/>
    </source>
</evidence>
<evidence type="ECO:0000256" key="3">
    <source>
        <dbReference type="PROSITE-ProRule" id="PRU00708"/>
    </source>
</evidence>
<evidence type="ECO:0008006" key="6">
    <source>
        <dbReference type="Google" id="ProtNLM"/>
    </source>
</evidence>
<dbReference type="Pfam" id="PF13041">
    <property type="entry name" value="PPR_2"/>
    <property type="match status" value="1"/>
</dbReference>
<feature type="repeat" description="PPR" evidence="3">
    <location>
        <begin position="191"/>
        <end position="225"/>
    </location>
</feature>
<comment type="similarity">
    <text evidence="1">Belongs to the PPR family. P subfamily.</text>
</comment>
<dbReference type="PANTHER" id="PTHR47941">
    <property type="entry name" value="PENTATRICOPEPTIDE REPEAT-CONTAINING PROTEIN 3, MITOCHONDRIAL"/>
    <property type="match status" value="1"/>
</dbReference>
<dbReference type="Proteomes" id="UP000239757">
    <property type="component" value="Unassembled WGS sequence"/>
</dbReference>
<gene>
    <name evidence="4" type="ORF">GOBAR_AA29483</name>
</gene>
<proteinExistence type="inferred from homology"/>